<dbReference type="SUPFAM" id="SSF160443">
    <property type="entry name" value="SMR domain-like"/>
    <property type="match status" value="1"/>
</dbReference>
<comment type="caution">
    <text evidence="2">The sequence shown here is derived from an EMBL/GenBank/DDBJ whole genome shotgun (WGS) entry which is preliminary data.</text>
</comment>
<feature type="domain" description="Smr" evidence="1">
    <location>
        <begin position="154"/>
        <end position="230"/>
    </location>
</feature>
<reference evidence="2 3" key="1">
    <citation type="journal article" date="2018" name="PLoS ONE">
        <title>The draft genome of Kipferlia bialata reveals reductive genome evolution in fornicate parasites.</title>
        <authorList>
            <person name="Tanifuji G."/>
            <person name="Takabayashi S."/>
            <person name="Kume K."/>
            <person name="Takagi M."/>
            <person name="Nakayama T."/>
            <person name="Kamikawa R."/>
            <person name="Inagaki Y."/>
            <person name="Hashimoto T."/>
        </authorList>
    </citation>
    <scope>NUCLEOTIDE SEQUENCE [LARGE SCALE GENOMIC DNA]</scope>
    <source>
        <strain evidence="2">NY0173</strain>
    </source>
</reference>
<dbReference type="PROSITE" id="PS50828">
    <property type="entry name" value="SMR"/>
    <property type="match status" value="1"/>
</dbReference>
<dbReference type="InterPro" id="IPR002625">
    <property type="entry name" value="Smr_dom"/>
</dbReference>
<accession>A0A9K3CSF0</accession>
<proteinExistence type="predicted"/>
<dbReference type="PANTHER" id="PTHR46535">
    <property type="entry name" value="NEDD4-BINDING PROTEIN 2"/>
    <property type="match status" value="1"/>
</dbReference>
<dbReference type="SMART" id="SM00463">
    <property type="entry name" value="SMR"/>
    <property type="match status" value="1"/>
</dbReference>
<dbReference type="Pfam" id="PF01713">
    <property type="entry name" value="Smr"/>
    <property type="match status" value="1"/>
</dbReference>
<sequence>MMAYLRLNGRRVTFLRTAPYHRSKMREEAAHFKGAVTKEPGGREREREREREVDRHVRTVSHALTVAPAASRYVDLLFVVDSGRSENMCAFFSEDWSKGHTLRRLVRHKGLDVMHLRHPVYAQKTLTFKDGDRNGLFVMDPVMVLDRADRTVTVDLHGCTQKQATKVMKRVLAKVPRNQGYDCIRFITGVGNHSLKRVPVIRPLVGAYLAQHWRHWKWDRINEGTAIVYL</sequence>
<protein>
    <recommendedName>
        <fullName evidence="1">Smr domain-containing protein</fullName>
    </recommendedName>
</protein>
<evidence type="ECO:0000259" key="1">
    <source>
        <dbReference type="PROSITE" id="PS50828"/>
    </source>
</evidence>
<dbReference type="PANTHER" id="PTHR46535:SF1">
    <property type="entry name" value="NEDD4-BINDING PROTEIN 2"/>
    <property type="match status" value="1"/>
</dbReference>
<dbReference type="GO" id="GO:0005634">
    <property type="term" value="C:nucleus"/>
    <property type="evidence" value="ECO:0007669"/>
    <property type="project" value="TreeGrafter"/>
</dbReference>
<dbReference type="InterPro" id="IPR052772">
    <property type="entry name" value="Endo/PolyKinase_Domain-Protein"/>
</dbReference>
<keyword evidence="3" id="KW-1185">Reference proteome</keyword>
<evidence type="ECO:0000313" key="2">
    <source>
        <dbReference type="EMBL" id="GIQ82449.1"/>
    </source>
</evidence>
<dbReference type="EMBL" id="BDIP01000699">
    <property type="protein sequence ID" value="GIQ82449.1"/>
    <property type="molecule type" value="Genomic_DNA"/>
</dbReference>
<organism evidence="2 3">
    <name type="scientific">Kipferlia bialata</name>
    <dbReference type="NCBI Taxonomy" id="797122"/>
    <lineage>
        <taxon>Eukaryota</taxon>
        <taxon>Metamonada</taxon>
        <taxon>Carpediemonas-like organisms</taxon>
        <taxon>Kipferlia</taxon>
    </lineage>
</organism>
<dbReference type="AlphaFoldDB" id="A0A9K3CSF0"/>
<name>A0A9K3CSF0_9EUKA</name>
<evidence type="ECO:0000313" key="3">
    <source>
        <dbReference type="Proteomes" id="UP000265618"/>
    </source>
</evidence>
<gene>
    <name evidence="2" type="ORF">KIPB_003589</name>
</gene>
<dbReference type="Gene3D" id="3.30.1370.110">
    <property type="match status" value="1"/>
</dbReference>
<dbReference type="Proteomes" id="UP000265618">
    <property type="component" value="Unassembled WGS sequence"/>
</dbReference>
<dbReference type="GO" id="GO:0004519">
    <property type="term" value="F:endonuclease activity"/>
    <property type="evidence" value="ECO:0007669"/>
    <property type="project" value="TreeGrafter"/>
</dbReference>
<dbReference type="InterPro" id="IPR036063">
    <property type="entry name" value="Smr_dom_sf"/>
</dbReference>
<dbReference type="OrthoDB" id="3231855at2759"/>